<dbReference type="Gene3D" id="3.30.1120.80">
    <property type="match status" value="1"/>
</dbReference>
<evidence type="ECO:0000256" key="7">
    <source>
        <dbReference type="PIRSR" id="PIRSR005091-2"/>
    </source>
</evidence>
<dbReference type="PANTHER" id="PTHR47371:SF3">
    <property type="entry name" value="PHOSPHOGLYCEROL TRANSFERASE I"/>
    <property type="match status" value="1"/>
</dbReference>
<sequence length="622" mass="71396">MTLFLKRYFKLFLLAYIIVLLTKILFAFYLKENYTTYNISTILGAIFAGYKFDFATSAFIALLGNFFDFNKRFYAIASSFFLTSLFLLQISDILYFKEAGRHIGYEVLDALVDAKSLVMTAITQDGILTIAALIISVILFIVFYKIFSHCQKEKINKYYIAKQLFLILLTIFFIRGMFQHIPLNPWQSNILGDAKLAPLVLNGTYNTVFALGSKSKKLTMEKIQKPSKGEITQSFEELYSDSNATSNFPLPLIKNKPNIVLFFSESWSAHYMKPYGYQAETTPNYDALLKQSLHPIVMIANGHRTTEGIFAVTASMQNPLGRSVAKTNLQYNHFTSIINELNKIGYNSIFFQGTAKETSGTGSLAQQMGFKKSYGKRDVKKRIFEENDWGIHDFDLYNFAMKKLEQTDKPFVIGINGATTHNDKLPKGIKVIHFTDTSFNIRLNVLHFADAALGDFVKRVQKKYPNTIFVLFADHCGGGLSGTLENYEIPFAIYAPQYIKAKKLDHVMSQRDIAPTLYDMIIGSYKKDRLPFSGKSIFSDKRFFADYYRSGILGWIENKKIVEINLQNSTYNCYVMKNFQKVPTQCTQEYEKLKKHALSFTYTSQKLLFEDKTNDFSRYRYK</sequence>
<evidence type="ECO:0000256" key="1">
    <source>
        <dbReference type="ARBA" id="ARBA00004651"/>
    </source>
</evidence>
<keyword evidence="12" id="KW-1185">Reference proteome</keyword>
<dbReference type="InterPro" id="IPR050448">
    <property type="entry name" value="OpgB/LTA_synthase_biosynth"/>
</dbReference>
<dbReference type="CDD" id="cd16015">
    <property type="entry name" value="LTA_synthase"/>
    <property type="match status" value="1"/>
</dbReference>
<dbReference type="AlphaFoldDB" id="A0A7M1B8S0"/>
<evidence type="ECO:0000256" key="9">
    <source>
        <dbReference type="SAM" id="Phobius"/>
    </source>
</evidence>
<reference evidence="11 12" key="1">
    <citation type="submission" date="2019-07" db="EMBL/GenBank/DDBJ databases">
        <title>Sulfurimonas paralvinellae sp. nov., a novel mesophilic, hydrogen- and sulfur-oxidizing chemolithoautotroph within the Epsilonproteo- bacteria isolated from a deep-sea hydrothermal vent polychaete nest, reclassification of Thiomicrospira denitrificans as Sulfurimonas denitrificans comb. nov. and emended description of the genus Sulfurimonas.</title>
        <authorList>
            <person name="Wang S."/>
            <person name="Jiang L."/>
            <person name="Shao Z."/>
        </authorList>
    </citation>
    <scope>NUCLEOTIDE SEQUENCE [LARGE SCALE GENOMIC DNA]</scope>
    <source>
        <strain evidence="11 12">GO25</strain>
    </source>
</reference>
<evidence type="ECO:0000256" key="3">
    <source>
        <dbReference type="ARBA" id="ARBA00022692"/>
    </source>
</evidence>
<protein>
    <submittedName>
        <fullName evidence="11">Sulfatase-like hydrolase/transferase</fullName>
    </submittedName>
</protein>
<keyword evidence="3 9" id="KW-0812">Transmembrane</keyword>
<organism evidence="11 12">
    <name type="scientific">Sulfurimonas paralvinellae</name>
    <dbReference type="NCBI Taxonomy" id="317658"/>
    <lineage>
        <taxon>Bacteria</taxon>
        <taxon>Pseudomonadati</taxon>
        <taxon>Campylobacterota</taxon>
        <taxon>Epsilonproteobacteria</taxon>
        <taxon>Campylobacterales</taxon>
        <taxon>Sulfurimonadaceae</taxon>
        <taxon>Sulfurimonas</taxon>
    </lineage>
</organism>
<dbReference type="GO" id="GO:0046872">
    <property type="term" value="F:metal ion binding"/>
    <property type="evidence" value="ECO:0007669"/>
    <property type="project" value="UniProtKB-KW"/>
</dbReference>
<dbReference type="GO" id="GO:0016787">
    <property type="term" value="F:hydrolase activity"/>
    <property type="evidence" value="ECO:0007669"/>
    <property type="project" value="UniProtKB-KW"/>
</dbReference>
<accession>A0A7M1B8S0</accession>
<dbReference type="GO" id="GO:0005886">
    <property type="term" value="C:plasma membrane"/>
    <property type="evidence" value="ECO:0007669"/>
    <property type="project" value="UniProtKB-SubCell"/>
</dbReference>
<dbReference type="RefSeq" id="WP_193110278.1">
    <property type="nucleotide sequence ID" value="NZ_CP041406.1"/>
</dbReference>
<dbReference type="InterPro" id="IPR017850">
    <property type="entry name" value="Alkaline_phosphatase_core_sf"/>
</dbReference>
<dbReference type="Proteomes" id="UP000593580">
    <property type="component" value="Chromosome"/>
</dbReference>
<feature type="transmembrane region" description="Helical" evidence="9">
    <location>
        <begin position="12"/>
        <end position="30"/>
    </location>
</feature>
<keyword evidence="11" id="KW-0808">Transferase</keyword>
<evidence type="ECO:0000256" key="4">
    <source>
        <dbReference type="ARBA" id="ARBA00022989"/>
    </source>
</evidence>
<dbReference type="InterPro" id="IPR000917">
    <property type="entry name" value="Sulfatase_N"/>
</dbReference>
<proteinExistence type="predicted"/>
<feature type="binding site" evidence="8">
    <location>
        <position position="474"/>
    </location>
    <ligand>
        <name>Mn(2+)</name>
        <dbReference type="ChEBI" id="CHEBI:29035"/>
    </ligand>
</feature>
<feature type="binding site" evidence="8">
    <location>
        <position position="265"/>
    </location>
    <ligand>
        <name>Mn(2+)</name>
        <dbReference type="ChEBI" id="CHEBI:29035"/>
    </ligand>
</feature>
<feature type="binding site" evidence="8">
    <location>
        <position position="305"/>
    </location>
    <ligand>
        <name>Mn(2+)</name>
        <dbReference type="ChEBI" id="CHEBI:29035"/>
    </ligand>
</feature>
<dbReference type="InterPro" id="IPR012160">
    <property type="entry name" value="LtaS-like"/>
</dbReference>
<keyword evidence="11" id="KW-0378">Hydrolase</keyword>
<keyword evidence="7" id="KW-0479">Metal-binding</keyword>
<evidence type="ECO:0000313" key="11">
    <source>
        <dbReference type="EMBL" id="QOP46117.1"/>
    </source>
</evidence>
<evidence type="ECO:0000256" key="2">
    <source>
        <dbReference type="ARBA" id="ARBA00022475"/>
    </source>
</evidence>
<dbReference type="Pfam" id="PF00884">
    <property type="entry name" value="Sulfatase"/>
    <property type="match status" value="1"/>
</dbReference>
<comment type="subcellular location">
    <subcellularLocation>
        <location evidence="1">Cell membrane</location>
        <topology evidence="1">Multi-pass membrane protein</topology>
    </subcellularLocation>
</comment>
<dbReference type="KEGG" id="spal:FM071_07370"/>
<feature type="transmembrane region" description="Helical" evidence="9">
    <location>
        <begin position="126"/>
        <end position="147"/>
    </location>
</feature>
<evidence type="ECO:0000259" key="10">
    <source>
        <dbReference type="Pfam" id="PF00884"/>
    </source>
</evidence>
<evidence type="ECO:0000313" key="12">
    <source>
        <dbReference type="Proteomes" id="UP000593580"/>
    </source>
</evidence>
<gene>
    <name evidence="11" type="ORF">FM071_07370</name>
</gene>
<keyword evidence="7" id="KW-0464">Manganese</keyword>
<dbReference type="EMBL" id="CP041406">
    <property type="protein sequence ID" value="QOP46117.1"/>
    <property type="molecule type" value="Genomic_DNA"/>
</dbReference>
<feature type="transmembrane region" description="Helical" evidence="9">
    <location>
        <begin position="159"/>
        <end position="178"/>
    </location>
</feature>
<name>A0A7M1B8S0_9BACT</name>
<feature type="transmembrane region" description="Helical" evidence="9">
    <location>
        <begin position="42"/>
        <end position="66"/>
    </location>
</feature>
<evidence type="ECO:0000256" key="5">
    <source>
        <dbReference type="ARBA" id="ARBA00023136"/>
    </source>
</evidence>
<evidence type="ECO:0000256" key="6">
    <source>
        <dbReference type="PIRSR" id="PIRSR005091-1"/>
    </source>
</evidence>
<keyword evidence="4 9" id="KW-1133">Transmembrane helix</keyword>
<dbReference type="GO" id="GO:0016740">
    <property type="term" value="F:transferase activity"/>
    <property type="evidence" value="ECO:0007669"/>
    <property type="project" value="UniProtKB-KW"/>
</dbReference>
<feature type="domain" description="Sulfatase N-terminal" evidence="10">
    <location>
        <begin position="257"/>
        <end position="520"/>
    </location>
</feature>
<feature type="active site" evidence="6">
    <location>
        <position position="305"/>
    </location>
</feature>
<dbReference type="SUPFAM" id="SSF53649">
    <property type="entry name" value="Alkaline phosphatase-like"/>
    <property type="match status" value="1"/>
</dbReference>
<feature type="binding site" evidence="7">
    <location>
        <position position="421"/>
    </location>
    <ligand>
        <name>substrate</name>
    </ligand>
</feature>
<feature type="binding site" evidence="8">
    <location>
        <position position="475"/>
    </location>
    <ligand>
        <name>Mn(2+)</name>
        <dbReference type="ChEBI" id="CHEBI:29035"/>
    </ligand>
</feature>
<dbReference type="PANTHER" id="PTHR47371">
    <property type="entry name" value="LIPOTEICHOIC ACID SYNTHASE"/>
    <property type="match status" value="1"/>
</dbReference>
<dbReference type="Gene3D" id="3.40.720.10">
    <property type="entry name" value="Alkaline Phosphatase, subunit A"/>
    <property type="match status" value="1"/>
</dbReference>
<evidence type="ECO:0000256" key="8">
    <source>
        <dbReference type="PIRSR" id="PIRSR005091-3"/>
    </source>
</evidence>
<keyword evidence="5 9" id="KW-0472">Membrane</keyword>
<feature type="transmembrane region" description="Helical" evidence="9">
    <location>
        <begin position="73"/>
        <end position="96"/>
    </location>
</feature>
<keyword evidence="2" id="KW-1003">Cell membrane</keyword>
<dbReference type="PIRSF" id="PIRSF005091">
    <property type="entry name" value="Mmb_sulf_HI1246"/>
    <property type="match status" value="1"/>
</dbReference>